<feature type="compositionally biased region" description="Pro residues" evidence="1">
    <location>
        <begin position="229"/>
        <end position="247"/>
    </location>
</feature>
<feature type="compositionally biased region" description="Gly residues" evidence="1">
    <location>
        <begin position="1011"/>
        <end position="1036"/>
    </location>
</feature>
<feature type="region of interest" description="Disordered" evidence="1">
    <location>
        <begin position="228"/>
        <end position="253"/>
    </location>
</feature>
<dbReference type="OrthoDB" id="552257at2759"/>
<feature type="region of interest" description="Disordered" evidence="1">
    <location>
        <begin position="1000"/>
        <end position="1055"/>
    </location>
</feature>
<feature type="compositionally biased region" description="Low complexity" evidence="1">
    <location>
        <begin position="61"/>
        <end position="79"/>
    </location>
</feature>
<protein>
    <submittedName>
        <fullName evidence="2">Uncharacterized protein</fullName>
    </submittedName>
</protein>
<sequence length="1055" mass="105692">MALPSGSAAASMAKLKERLATPAAAPASAPPRPPPVVPPASTSQRLPPSLLASTGGGPGALPGAAAALARSQAQPRQQPDSLLGVPLQLGEQGNPIQAMAALTYRDPAALRPHGQQPLQADAVFLGSLRQMERSPQVQAAIVMQQAAGRVPPPAVLVWAGCEVVRQAQAALREALGASAPASAVEAAAQAGALRAQPWYGVAVQLAHLATLALEPRPTSELQLLRAFAHPPPPAQAPGPAEPKPGPGPKAEADGAAPARELYVLDPVASYVPWEALMGLPGVGELLELTASRSPQLAAALELTAARQEPAAAAAGGDGWLLPRLRAAAAAARTRALEANGLNAVDPPTAADATLAAAVASGGVAAVARTAASDWLAAAALVRAAEERLGCVGPGTQPAAAAVVALLGLPREPQGLAGMAELQATEEEVQSLVAAAAAALQQAPPAPTPPAQPGAWTSLPSVPPPPGLDRRLAAAQQKLAAAGRALAVVGPGGAAAPEAAAAQTWLRAVGGPLASGLLADGYGSLTSLRQMAPELREALVLRLVEGGRTGGGAAALAAAWYGDAATAWRAARRDAAAAEAALAALAAERVAADLDLVHERFVPEVSAPPPPPALPSESDLASAVQSLPPHVRKLYDSYYAVRPDSDDGGLPDGLDGGSSGAEAGRGVLARWIAKGAGEVRGVNADADLKAWVRSVGAGVMLLPAPLLGLLLRFVRVQASVTPETAALQRTRLTALAEAVAAAQARAAAAAGSGSAAVSEPSAAAALAALAGGGAAAEGVLAATLGPAGAADFVGWLQSLALPEDPRASTHVMRAAQGTAEDVERYLTMAHDPRLHLQLGGLGPAAPVLPTAAGGAWRDPALRRGADEWLGGCRGEVDALLSALGHAPLGEAEWGVYREAALAEWEAARGEREAQQAAAGQSGFFNPRADEAYLWEMLEQGIKEGDPLGPQSRRYLDTLLRNPSWSFAQRRQAVQRLIQLNAHFASQPPAPADGSPFAPLFAVGGPDPVPRLGGSGGGAGGGKGAGGKGGKGGKGGADQGSSKGPGAKAAPQLPKGF</sequence>
<name>A0A836C0Y2_9CHLO</name>
<feature type="region of interest" description="Disordered" evidence="1">
    <location>
        <begin position="1"/>
        <end position="88"/>
    </location>
</feature>
<dbReference type="Proteomes" id="UP000612055">
    <property type="component" value="Unassembled WGS sequence"/>
</dbReference>
<proteinExistence type="predicted"/>
<evidence type="ECO:0000313" key="3">
    <source>
        <dbReference type="Proteomes" id="UP000612055"/>
    </source>
</evidence>
<accession>A0A836C0Y2</accession>
<evidence type="ECO:0000256" key="1">
    <source>
        <dbReference type="SAM" id="MobiDB-lite"/>
    </source>
</evidence>
<organism evidence="2 3">
    <name type="scientific">Edaphochlamys debaryana</name>
    <dbReference type="NCBI Taxonomy" id="47281"/>
    <lineage>
        <taxon>Eukaryota</taxon>
        <taxon>Viridiplantae</taxon>
        <taxon>Chlorophyta</taxon>
        <taxon>core chlorophytes</taxon>
        <taxon>Chlorophyceae</taxon>
        <taxon>CS clade</taxon>
        <taxon>Chlamydomonadales</taxon>
        <taxon>Chlamydomonadales incertae sedis</taxon>
        <taxon>Edaphochlamys</taxon>
    </lineage>
</organism>
<evidence type="ECO:0000313" key="2">
    <source>
        <dbReference type="EMBL" id="KAG2495327.1"/>
    </source>
</evidence>
<dbReference type="EMBL" id="JAEHOE010000025">
    <property type="protein sequence ID" value="KAG2495327.1"/>
    <property type="molecule type" value="Genomic_DNA"/>
</dbReference>
<feature type="compositionally biased region" description="Pro residues" evidence="1">
    <location>
        <begin position="28"/>
        <end position="38"/>
    </location>
</feature>
<gene>
    <name evidence="2" type="ORF">HYH03_006597</name>
</gene>
<feature type="compositionally biased region" description="Low complexity" evidence="1">
    <location>
        <begin position="39"/>
        <end position="53"/>
    </location>
</feature>
<comment type="caution">
    <text evidence="2">The sequence shown here is derived from an EMBL/GenBank/DDBJ whole genome shotgun (WGS) entry which is preliminary data.</text>
</comment>
<keyword evidence="3" id="KW-1185">Reference proteome</keyword>
<dbReference type="AlphaFoldDB" id="A0A836C0Y2"/>
<reference evidence="2" key="1">
    <citation type="journal article" date="2020" name="bioRxiv">
        <title>Comparative genomics of Chlamydomonas.</title>
        <authorList>
            <person name="Craig R.J."/>
            <person name="Hasan A.R."/>
            <person name="Ness R.W."/>
            <person name="Keightley P.D."/>
        </authorList>
    </citation>
    <scope>NUCLEOTIDE SEQUENCE</scope>
    <source>
        <strain evidence="2">CCAP 11/70</strain>
    </source>
</reference>